<reference evidence="2" key="1">
    <citation type="journal article" date="2015" name="Nature">
        <title>Complex archaea that bridge the gap between prokaryotes and eukaryotes.</title>
        <authorList>
            <person name="Spang A."/>
            <person name="Saw J.H."/>
            <person name="Jorgensen S.L."/>
            <person name="Zaremba-Niedzwiedzka K."/>
            <person name="Martijn J."/>
            <person name="Lind A.E."/>
            <person name="van Eijk R."/>
            <person name="Schleper C."/>
            <person name="Guy L."/>
            <person name="Ettema T.J."/>
        </authorList>
    </citation>
    <scope>NUCLEOTIDE SEQUENCE</scope>
</reference>
<feature type="region of interest" description="Disordered" evidence="1">
    <location>
        <begin position="1"/>
        <end position="65"/>
    </location>
</feature>
<gene>
    <name evidence="2" type="ORF">LCGC14_1041540</name>
</gene>
<comment type="caution">
    <text evidence="2">The sequence shown here is derived from an EMBL/GenBank/DDBJ whole genome shotgun (WGS) entry which is preliminary data.</text>
</comment>
<name>A0A0F9Q9T3_9ZZZZ</name>
<organism evidence="2">
    <name type="scientific">marine sediment metagenome</name>
    <dbReference type="NCBI Taxonomy" id="412755"/>
    <lineage>
        <taxon>unclassified sequences</taxon>
        <taxon>metagenomes</taxon>
        <taxon>ecological metagenomes</taxon>
    </lineage>
</organism>
<accession>A0A0F9Q9T3</accession>
<sequence>MPGGQFPDGPGRAGNADESDGTLAHGGHRSQGAAATADQPRRDPTDRPRASRLQTAYNSWDDPRDFHHNAMCSGVSVVVRGGASLYAFVLRGGPEAALGRNVAVLDRP</sequence>
<evidence type="ECO:0000313" key="2">
    <source>
        <dbReference type="EMBL" id="KKN09941.1"/>
    </source>
</evidence>
<dbReference type="AlphaFoldDB" id="A0A0F9Q9T3"/>
<feature type="compositionally biased region" description="Basic and acidic residues" evidence="1">
    <location>
        <begin position="39"/>
        <end position="49"/>
    </location>
</feature>
<proteinExistence type="predicted"/>
<protein>
    <submittedName>
        <fullName evidence="2">Uncharacterized protein</fullName>
    </submittedName>
</protein>
<dbReference type="EMBL" id="LAZR01004291">
    <property type="protein sequence ID" value="KKN09941.1"/>
    <property type="molecule type" value="Genomic_DNA"/>
</dbReference>
<evidence type="ECO:0000256" key="1">
    <source>
        <dbReference type="SAM" id="MobiDB-lite"/>
    </source>
</evidence>